<evidence type="ECO:0000256" key="1">
    <source>
        <dbReference type="SAM" id="MobiDB-lite"/>
    </source>
</evidence>
<dbReference type="AlphaFoldDB" id="A0A0S4LMD1"/>
<dbReference type="Proteomes" id="UP000198736">
    <property type="component" value="Unassembled WGS sequence"/>
</dbReference>
<dbReference type="RefSeq" id="WP_090899684.1">
    <property type="nucleotide sequence ID" value="NZ_CZPZ01000031.1"/>
</dbReference>
<evidence type="ECO:0000313" key="3">
    <source>
        <dbReference type="Proteomes" id="UP000198736"/>
    </source>
</evidence>
<feature type="region of interest" description="Disordered" evidence="1">
    <location>
        <begin position="170"/>
        <end position="192"/>
    </location>
</feature>
<gene>
    <name evidence="2" type="ORF">COMA2_40083</name>
</gene>
<sequence>MMALFEKVRKRKEYFHWGAVAVVLSVGFLSQIYNVAPVEASDALLDCKKFETKESDSSVLVKGVGPFRFATGPDFNKAAESWDLVVHSIIARYAGLCTRFTAGLATKSEYETGLKEIDGYYREAKELELKLSATIEHRRDGASATVTGPEQAIKDLATRMRQAQGGEQISAPLVPKRPCKPKDMLGAQGHRC</sequence>
<accession>A0A0S4LMD1</accession>
<name>A0A0S4LMD1_9BACT</name>
<dbReference type="EMBL" id="CZPZ01000031">
    <property type="protein sequence ID" value="CUS37898.1"/>
    <property type="molecule type" value="Genomic_DNA"/>
</dbReference>
<reference evidence="3" key="1">
    <citation type="submission" date="2015-10" db="EMBL/GenBank/DDBJ databases">
        <authorList>
            <person name="Luecker S."/>
            <person name="Luecker S."/>
        </authorList>
    </citation>
    <scope>NUCLEOTIDE SEQUENCE [LARGE SCALE GENOMIC DNA]</scope>
</reference>
<organism evidence="2 3">
    <name type="scientific">Candidatus Nitrospira nitrificans</name>
    <dbReference type="NCBI Taxonomy" id="1742973"/>
    <lineage>
        <taxon>Bacteria</taxon>
        <taxon>Pseudomonadati</taxon>
        <taxon>Nitrospirota</taxon>
        <taxon>Nitrospiria</taxon>
        <taxon>Nitrospirales</taxon>
        <taxon>Nitrospiraceae</taxon>
        <taxon>Nitrospira</taxon>
    </lineage>
</organism>
<protein>
    <submittedName>
        <fullName evidence="2">Uncharacterized protein</fullName>
    </submittedName>
</protein>
<evidence type="ECO:0000313" key="2">
    <source>
        <dbReference type="EMBL" id="CUS37898.1"/>
    </source>
</evidence>
<dbReference type="STRING" id="1742973.COMA2_40083"/>
<proteinExistence type="predicted"/>
<keyword evidence="3" id="KW-1185">Reference proteome</keyword>